<dbReference type="GO" id="GO:0006744">
    <property type="term" value="P:ubiquinone biosynthetic process"/>
    <property type="evidence" value="ECO:0007669"/>
    <property type="project" value="TreeGrafter"/>
</dbReference>
<reference evidence="10 11" key="1">
    <citation type="journal article" date="2018" name="Evol. Lett.">
        <title>Horizontal gene cluster transfer increased hallucinogenic mushroom diversity.</title>
        <authorList>
            <person name="Reynolds H.T."/>
            <person name="Vijayakumar V."/>
            <person name="Gluck-Thaler E."/>
            <person name="Korotkin H.B."/>
            <person name="Matheny P.B."/>
            <person name="Slot J.C."/>
        </authorList>
    </citation>
    <scope>NUCLEOTIDE SEQUENCE [LARGE SCALE GENOMIC DNA]</scope>
    <source>
        <strain evidence="10 11">2629</strain>
    </source>
</reference>
<keyword evidence="5" id="KW-0808">Transferase</keyword>
<evidence type="ECO:0000256" key="7">
    <source>
        <dbReference type="ARBA" id="ARBA00022989"/>
    </source>
</evidence>
<dbReference type="InterPro" id="IPR044878">
    <property type="entry name" value="UbiA_sf"/>
</dbReference>
<evidence type="ECO:0008006" key="12">
    <source>
        <dbReference type="Google" id="ProtNLM"/>
    </source>
</evidence>
<sequence>MFWPFAWGLTMAAHKTNLPFDKYLTYLAQFAIYAVLLRGAACTVNDIMDVKYDSAVERTRGRPLPSGRISIRAAVIFLFVQYIISTSFLLVTLPALGLVTHLNQLQHTGITDARFDSTLTSFAIYPLLKRVTYWPQAWLGIAMNLGFPVAWTTVTGTLDVWIVGLALLGCWWYELYCKLYNGVAKLSPTSWTMLYGKNALAQNPSRLKMIYTSLSIQIPFMRVKIFEMMSKQEFVPRLSFSVHGSDNF</sequence>
<dbReference type="AlphaFoldDB" id="A0A409VI73"/>
<dbReference type="InterPro" id="IPR030470">
    <property type="entry name" value="UbiA_prenylTrfase_CS"/>
</dbReference>
<comment type="cofactor">
    <cofactor evidence="1">
        <name>Mg(2+)</name>
        <dbReference type="ChEBI" id="CHEBI:18420"/>
    </cofactor>
</comment>
<dbReference type="PROSITE" id="PS00943">
    <property type="entry name" value="UBIA"/>
    <property type="match status" value="1"/>
</dbReference>
<dbReference type="Gene3D" id="1.10.357.140">
    <property type="entry name" value="UbiA prenyltransferase"/>
    <property type="match status" value="1"/>
</dbReference>
<dbReference type="GO" id="GO:0016765">
    <property type="term" value="F:transferase activity, transferring alkyl or aryl (other than methyl) groups"/>
    <property type="evidence" value="ECO:0007669"/>
    <property type="project" value="InterPro"/>
</dbReference>
<dbReference type="PANTHER" id="PTHR11048:SF28">
    <property type="entry name" value="4-HYDROXYBENZOATE POLYPRENYLTRANSFERASE, MITOCHONDRIAL"/>
    <property type="match status" value="1"/>
</dbReference>
<dbReference type="Pfam" id="PF01040">
    <property type="entry name" value="UbiA"/>
    <property type="match status" value="1"/>
</dbReference>
<comment type="subcellular location">
    <subcellularLocation>
        <location evidence="2">Membrane</location>
        <topology evidence="2">Multi-pass membrane protein</topology>
    </subcellularLocation>
</comment>
<keyword evidence="6 9" id="KW-0812">Transmembrane</keyword>
<dbReference type="OrthoDB" id="18170at2759"/>
<dbReference type="InterPro" id="IPR000537">
    <property type="entry name" value="UbiA_prenyltransferase"/>
</dbReference>
<dbReference type="STRING" id="181874.A0A409VI73"/>
<evidence type="ECO:0000256" key="8">
    <source>
        <dbReference type="ARBA" id="ARBA00023136"/>
    </source>
</evidence>
<feature type="transmembrane region" description="Helical" evidence="9">
    <location>
        <begin position="149"/>
        <end position="173"/>
    </location>
</feature>
<evidence type="ECO:0000256" key="6">
    <source>
        <dbReference type="ARBA" id="ARBA00022692"/>
    </source>
</evidence>
<evidence type="ECO:0000313" key="11">
    <source>
        <dbReference type="Proteomes" id="UP000284842"/>
    </source>
</evidence>
<feature type="transmembrane region" description="Helical" evidence="9">
    <location>
        <begin position="69"/>
        <end position="93"/>
    </location>
</feature>
<protein>
    <recommendedName>
        <fullName evidence="12">4-hydroxybenzoate polyprenyltransferase, mitochondrial</fullName>
    </recommendedName>
</protein>
<comment type="caution">
    <text evidence="10">The sequence shown here is derived from an EMBL/GenBank/DDBJ whole genome shotgun (WGS) entry which is preliminary data.</text>
</comment>
<comment type="similarity">
    <text evidence="4">Belongs to the UbiA prenyltransferase family.</text>
</comment>
<organism evidence="10 11">
    <name type="scientific">Panaeolus cyanescens</name>
    <dbReference type="NCBI Taxonomy" id="181874"/>
    <lineage>
        <taxon>Eukaryota</taxon>
        <taxon>Fungi</taxon>
        <taxon>Dikarya</taxon>
        <taxon>Basidiomycota</taxon>
        <taxon>Agaricomycotina</taxon>
        <taxon>Agaricomycetes</taxon>
        <taxon>Agaricomycetidae</taxon>
        <taxon>Agaricales</taxon>
        <taxon>Agaricineae</taxon>
        <taxon>Galeropsidaceae</taxon>
        <taxon>Panaeolus</taxon>
    </lineage>
</organism>
<keyword evidence="7 9" id="KW-1133">Transmembrane helix</keyword>
<evidence type="ECO:0000256" key="1">
    <source>
        <dbReference type="ARBA" id="ARBA00001946"/>
    </source>
</evidence>
<comment type="pathway">
    <text evidence="3">Secondary metabolite biosynthesis.</text>
</comment>
<evidence type="ECO:0000313" key="10">
    <source>
        <dbReference type="EMBL" id="PPQ65925.1"/>
    </source>
</evidence>
<feature type="transmembrane region" description="Helical" evidence="9">
    <location>
        <begin position="26"/>
        <end position="48"/>
    </location>
</feature>
<evidence type="ECO:0000256" key="5">
    <source>
        <dbReference type="ARBA" id="ARBA00022679"/>
    </source>
</evidence>
<dbReference type="GO" id="GO:0005743">
    <property type="term" value="C:mitochondrial inner membrane"/>
    <property type="evidence" value="ECO:0007669"/>
    <property type="project" value="TreeGrafter"/>
</dbReference>
<proteinExistence type="inferred from homology"/>
<dbReference type="InterPro" id="IPR039653">
    <property type="entry name" value="Prenyltransferase"/>
</dbReference>
<evidence type="ECO:0000256" key="4">
    <source>
        <dbReference type="ARBA" id="ARBA00005985"/>
    </source>
</evidence>
<dbReference type="Proteomes" id="UP000284842">
    <property type="component" value="Unassembled WGS sequence"/>
</dbReference>
<keyword evidence="8 9" id="KW-0472">Membrane</keyword>
<dbReference type="PANTHER" id="PTHR11048">
    <property type="entry name" value="PRENYLTRANSFERASES"/>
    <property type="match status" value="1"/>
</dbReference>
<dbReference type="InParanoid" id="A0A409VI73"/>
<keyword evidence="11" id="KW-1185">Reference proteome</keyword>
<dbReference type="FunFam" id="1.10.357.140:FF:000008">
    <property type="entry name" value="4-hydroxybenzoate octaprenyltransferase"/>
    <property type="match status" value="1"/>
</dbReference>
<evidence type="ECO:0000256" key="9">
    <source>
        <dbReference type="SAM" id="Phobius"/>
    </source>
</evidence>
<gene>
    <name evidence="10" type="ORF">CVT24_011258</name>
</gene>
<name>A0A409VI73_9AGAR</name>
<dbReference type="EMBL" id="NHTK01006055">
    <property type="protein sequence ID" value="PPQ65925.1"/>
    <property type="molecule type" value="Genomic_DNA"/>
</dbReference>
<evidence type="ECO:0000256" key="2">
    <source>
        <dbReference type="ARBA" id="ARBA00004141"/>
    </source>
</evidence>
<evidence type="ECO:0000256" key="3">
    <source>
        <dbReference type="ARBA" id="ARBA00005179"/>
    </source>
</evidence>
<accession>A0A409VI73</accession>